<feature type="region of interest" description="Disordered" evidence="1">
    <location>
        <begin position="426"/>
        <end position="463"/>
    </location>
</feature>
<keyword evidence="5" id="KW-1185">Reference proteome</keyword>
<dbReference type="Proteomes" id="UP001206595">
    <property type="component" value="Unassembled WGS sequence"/>
</dbReference>
<keyword evidence="3" id="KW-0732">Signal</keyword>
<evidence type="ECO:0000256" key="1">
    <source>
        <dbReference type="SAM" id="MobiDB-lite"/>
    </source>
</evidence>
<dbReference type="EMBL" id="MU620895">
    <property type="protein sequence ID" value="KAI8583720.1"/>
    <property type="molecule type" value="Genomic_DNA"/>
</dbReference>
<evidence type="ECO:0000313" key="5">
    <source>
        <dbReference type="Proteomes" id="UP001206595"/>
    </source>
</evidence>
<keyword evidence="2" id="KW-0812">Transmembrane</keyword>
<reference evidence="4" key="1">
    <citation type="submission" date="2021-06" db="EMBL/GenBank/DDBJ databases">
        <authorList>
            <consortium name="DOE Joint Genome Institute"/>
            <person name="Mondo S.J."/>
            <person name="Amses K.R."/>
            <person name="Simmons D.R."/>
            <person name="Longcore J.E."/>
            <person name="Seto K."/>
            <person name="Alves G.H."/>
            <person name="Bonds A.E."/>
            <person name="Quandt C.A."/>
            <person name="Davis W.J."/>
            <person name="Chang Y."/>
            <person name="Letcher P.M."/>
            <person name="Powell M.J."/>
            <person name="Kuo A."/>
            <person name="Labutti K."/>
            <person name="Pangilinan J."/>
            <person name="Andreopoulos W."/>
            <person name="Tritt A."/>
            <person name="Riley R."/>
            <person name="Hundley H."/>
            <person name="Johnson J."/>
            <person name="Lipzen A."/>
            <person name="Barry K."/>
            <person name="Berbee M.L."/>
            <person name="Buchler N.E."/>
            <person name="Grigoriev I.V."/>
            <person name="Spatafora J.W."/>
            <person name="Stajich J.E."/>
            <person name="James T.Y."/>
        </authorList>
    </citation>
    <scope>NUCLEOTIDE SEQUENCE</scope>
    <source>
        <strain evidence="4">AG</strain>
    </source>
</reference>
<name>A0AAD5EJW4_UMBRA</name>
<feature type="transmembrane region" description="Helical" evidence="2">
    <location>
        <begin position="222"/>
        <end position="245"/>
    </location>
</feature>
<feature type="region of interest" description="Disordered" evidence="1">
    <location>
        <begin position="310"/>
        <end position="347"/>
    </location>
</feature>
<evidence type="ECO:0008006" key="6">
    <source>
        <dbReference type="Google" id="ProtNLM"/>
    </source>
</evidence>
<feature type="chain" id="PRO_5042083425" description="Mid2 domain-containing protein" evidence="3">
    <location>
        <begin position="21"/>
        <end position="463"/>
    </location>
</feature>
<feature type="compositionally biased region" description="Polar residues" evidence="1">
    <location>
        <begin position="313"/>
        <end position="347"/>
    </location>
</feature>
<gene>
    <name evidence="4" type="ORF">K450DRAFT_222452</name>
</gene>
<evidence type="ECO:0000313" key="4">
    <source>
        <dbReference type="EMBL" id="KAI8583720.1"/>
    </source>
</evidence>
<keyword evidence="2" id="KW-1133">Transmembrane helix</keyword>
<sequence length="463" mass="50333">MRVSHLAVLIYATMANASWSASQQLSPRDAVATTASCPTSGNSVFICSPLSSDTWYNGTVNQFLWNYYNPVFNGQLQNGTLSLYLYQYQNASLEYVMVKNFTQLPTTDSPLITTVDDSWFPTKLSPGSANVSHTYFMYLIASDLDPATEMKNIYSIYRQESVGTLNFTVVQTAPSTAPSSSGSLSNSTAHASSTIAQAVPSTVSNVNGQLQASSSGSKLQPWTIGVIVAACVAVILAVIALIWTIRYTRRQRKFGQRRSFFLGDSKRSPGANDPDAVDAAAMTQGIIPGMQSHGGFDNRDVSSIHSGTPIFGGTSSRRSTALENSSAFGSTRGSGLRNSTGIDPEKNQSAISNAVRSSDLGQHAEARQSNSVLSSTDALMIADTFRSLMRKPDWNEKSDEVEMENTEENDEEKRKRLGNELLRQQLAEEGTQVQRIERRPTQLKSITTAEGKAIFDNDDSQST</sequence>
<organism evidence="4 5">
    <name type="scientific">Umbelopsis ramanniana AG</name>
    <dbReference type="NCBI Taxonomy" id="1314678"/>
    <lineage>
        <taxon>Eukaryota</taxon>
        <taxon>Fungi</taxon>
        <taxon>Fungi incertae sedis</taxon>
        <taxon>Mucoromycota</taxon>
        <taxon>Mucoromycotina</taxon>
        <taxon>Umbelopsidomycetes</taxon>
        <taxon>Umbelopsidales</taxon>
        <taxon>Umbelopsidaceae</taxon>
        <taxon>Umbelopsis</taxon>
    </lineage>
</organism>
<proteinExistence type="predicted"/>
<feature type="signal peptide" evidence="3">
    <location>
        <begin position="1"/>
        <end position="20"/>
    </location>
</feature>
<keyword evidence="2" id="KW-0472">Membrane</keyword>
<accession>A0AAD5EJW4</accession>
<reference evidence="4" key="2">
    <citation type="journal article" date="2022" name="Proc. Natl. Acad. Sci. U.S.A.">
        <title>Diploid-dominant life cycles characterize the early evolution of Fungi.</title>
        <authorList>
            <person name="Amses K.R."/>
            <person name="Simmons D.R."/>
            <person name="Longcore J.E."/>
            <person name="Mondo S.J."/>
            <person name="Seto K."/>
            <person name="Jeronimo G.H."/>
            <person name="Bonds A.E."/>
            <person name="Quandt C.A."/>
            <person name="Davis W.J."/>
            <person name="Chang Y."/>
            <person name="Federici B.A."/>
            <person name="Kuo A."/>
            <person name="LaButti K."/>
            <person name="Pangilinan J."/>
            <person name="Andreopoulos W."/>
            <person name="Tritt A."/>
            <person name="Riley R."/>
            <person name="Hundley H."/>
            <person name="Johnson J."/>
            <person name="Lipzen A."/>
            <person name="Barry K."/>
            <person name="Lang B.F."/>
            <person name="Cuomo C.A."/>
            <person name="Buchler N.E."/>
            <person name="Grigoriev I.V."/>
            <person name="Spatafora J.W."/>
            <person name="Stajich J.E."/>
            <person name="James T.Y."/>
        </authorList>
    </citation>
    <scope>NUCLEOTIDE SEQUENCE</scope>
    <source>
        <strain evidence="4">AG</strain>
    </source>
</reference>
<dbReference type="AlphaFoldDB" id="A0AAD5EJW4"/>
<comment type="caution">
    <text evidence="4">The sequence shown here is derived from an EMBL/GenBank/DDBJ whole genome shotgun (WGS) entry which is preliminary data.</text>
</comment>
<dbReference type="GeneID" id="75911256"/>
<protein>
    <recommendedName>
        <fullName evidence="6">Mid2 domain-containing protein</fullName>
    </recommendedName>
</protein>
<evidence type="ECO:0000256" key="2">
    <source>
        <dbReference type="SAM" id="Phobius"/>
    </source>
</evidence>
<evidence type="ECO:0000256" key="3">
    <source>
        <dbReference type="SAM" id="SignalP"/>
    </source>
</evidence>
<dbReference type="RefSeq" id="XP_051448724.1">
    <property type="nucleotide sequence ID" value="XM_051585908.1"/>
</dbReference>